<feature type="compositionally biased region" description="Basic and acidic residues" evidence="7">
    <location>
        <begin position="46"/>
        <end position="65"/>
    </location>
</feature>
<feature type="region of interest" description="Disordered" evidence="7">
    <location>
        <begin position="1485"/>
        <end position="1515"/>
    </location>
</feature>
<dbReference type="Gene3D" id="3.30.470.20">
    <property type="entry name" value="ATP-grasp fold, B domain"/>
    <property type="match status" value="1"/>
</dbReference>
<accession>A0A8E0S545</accession>
<feature type="region of interest" description="Disordered" evidence="7">
    <location>
        <begin position="44"/>
        <end position="84"/>
    </location>
</feature>
<dbReference type="PROSITE" id="PS51221">
    <property type="entry name" value="TTL"/>
    <property type="match status" value="1"/>
</dbReference>
<evidence type="ECO:0000256" key="4">
    <source>
        <dbReference type="ARBA" id="ARBA00022840"/>
    </source>
</evidence>
<evidence type="ECO:0000313" key="8">
    <source>
        <dbReference type="EMBL" id="KAA0196867.1"/>
    </source>
</evidence>
<feature type="compositionally biased region" description="Basic and acidic residues" evidence="7">
    <location>
        <begin position="893"/>
        <end position="906"/>
    </location>
</feature>
<keyword evidence="4" id="KW-0067">ATP-binding</keyword>
<proteinExistence type="inferred from homology"/>
<evidence type="ECO:0000256" key="3">
    <source>
        <dbReference type="ARBA" id="ARBA00022741"/>
    </source>
</evidence>
<comment type="caution">
    <text evidence="8">The sequence shown here is derived from an EMBL/GenBank/DDBJ whole genome shotgun (WGS) entry which is preliminary data.</text>
</comment>
<dbReference type="SUPFAM" id="SSF56059">
    <property type="entry name" value="Glutathione synthetase ATP-binding domain-like"/>
    <property type="match status" value="1"/>
</dbReference>
<comment type="similarity">
    <text evidence="1">Belongs to the tubulin--tyrosine ligase family.</text>
</comment>
<protein>
    <recommendedName>
        <fullName evidence="5">Tubulin--tyrosine ligase-like protein 5</fullName>
    </recommendedName>
</protein>
<evidence type="ECO:0000256" key="2">
    <source>
        <dbReference type="ARBA" id="ARBA00022598"/>
    </source>
</evidence>
<gene>
    <name evidence="8" type="ORF">FBUS_07810</name>
</gene>
<name>A0A8E0S545_9TREM</name>
<organism evidence="8 9">
    <name type="scientific">Fasciolopsis buskii</name>
    <dbReference type="NCBI Taxonomy" id="27845"/>
    <lineage>
        <taxon>Eukaryota</taxon>
        <taxon>Metazoa</taxon>
        <taxon>Spiralia</taxon>
        <taxon>Lophotrochozoa</taxon>
        <taxon>Platyhelminthes</taxon>
        <taxon>Trematoda</taxon>
        <taxon>Digenea</taxon>
        <taxon>Plagiorchiida</taxon>
        <taxon>Echinostomata</taxon>
        <taxon>Echinostomatoidea</taxon>
        <taxon>Fasciolidae</taxon>
        <taxon>Fasciolopsis</taxon>
    </lineage>
</organism>
<evidence type="ECO:0000256" key="5">
    <source>
        <dbReference type="ARBA" id="ARBA00041448"/>
    </source>
</evidence>
<dbReference type="PANTHER" id="PTHR12241:SF145">
    <property type="entry name" value="TUBULIN POLYGLUTAMYLASE TTLL5"/>
    <property type="match status" value="1"/>
</dbReference>
<dbReference type="GO" id="GO:0015631">
    <property type="term" value="F:tubulin binding"/>
    <property type="evidence" value="ECO:0007669"/>
    <property type="project" value="TreeGrafter"/>
</dbReference>
<dbReference type="OrthoDB" id="2016263at2759"/>
<evidence type="ECO:0000256" key="1">
    <source>
        <dbReference type="ARBA" id="ARBA00006820"/>
    </source>
</evidence>
<evidence type="ECO:0000256" key="7">
    <source>
        <dbReference type="SAM" id="MobiDB-lite"/>
    </source>
</evidence>
<dbReference type="GO" id="GO:0036064">
    <property type="term" value="C:ciliary basal body"/>
    <property type="evidence" value="ECO:0007669"/>
    <property type="project" value="TreeGrafter"/>
</dbReference>
<feature type="compositionally biased region" description="Polar residues" evidence="7">
    <location>
        <begin position="1229"/>
        <end position="1241"/>
    </location>
</feature>
<dbReference type="EMBL" id="LUCM01002768">
    <property type="protein sequence ID" value="KAA0196867.1"/>
    <property type="molecule type" value="Genomic_DNA"/>
</dbReference>
<feature type="region of interest" description="Disordered" evidence="7">
    <location>
        <begin position="1207"/>
        <end position="1241"/>
    </location>
</feature>
<sequence>MTYSDRSTSSDEGSNDESIESLVSISSQTLQQSFLDLEDDEQDLISEYHQKDQNQYRRNARETRKSRPKSNSSSRSSRITRSVAQNRLHETRNHLILPIFRIPQYQAGIMWTGNLRRTPVFVFSQNCTIQRSDCAEKLGRMFNMTFRLIRAECKLLRSVLQSHGFQESFNHLGRFNLLWTGSHLKPCQLRMLTEFHKVNHFPRSYELTRKDRLAKNVKRFQQIRGLRQFDFLPRTYILPEEFCDFCNAHGQEKGPYIVKPIASSRGRGIRIVTHPDEVSHDEAVIVSRYISNPFLLDGFKFDVRMYVAVTSYEPLVVYIYEEGLVRFATVRYQVGAKHLKTQCMHLTNYSVNKKNFEFVQNDDPNVEDFGNKWSLGALLRFLQSEGADVTGLMVRIEDIIIKSFLCVVSPIASACAMFRECKSKCFELYGFDIIVDENFRPWLLEVNLSPSLACDSPLDFKVKSHMITDLFNLVGIVCHDPTRKTHGGMNILHMKADGQAAVPPKQPTYFVSADEQINSHNSLMTNIRSNDHFGHKTARSNACCCTPDGLTIGLAGVASSHLLPKGTSVEETRLMRRIQEEAARAGGWIRLIPNPEIWEQYANIWPNENVPWYLGNDRRFYCASTDGSRTSLADSGHSETRRFPANSLLSSAFMASLAVHILHGLVSTVYSNEASDNSDDDSNADSDSWSQSSSPLEMNGPDSVKAKIPCAAQLRFLHPNSSMINVDLTAYLQKTNSKYRINDCQTTWIHNPPVPNRRAVTRSRLPLHNMSHGQMQECLNSLFTDESHLTDIPREQCERVVACYAHTLGHMPFYLRKLGEAPVDLPGLCLRPGCKHDRVRNSMPCGIYQGKRVVQSRASSVRFGPSAGDVITTDSDKIIPNEACDSVGSLTRRESGRKSRQECAPHEHKRGGLTLDPTKLSATQARHAFAVYLTRIQSRLLFEAKQSSIPLNSSRTALHREHKKLDLMVRFLRKASEHLSIQAIATICCKDSINQCAGDIRRFFRISIPDQSSPLAERKRALSRLLNRFIQIYQYETVAVLSEHHSKAHKASRCVEAARFWKFLRTASESQLEDLLSKYTRLHHSVDIFMGRSPDRVSTKGDDSVGDDHLNSRRPRLRPVEAFVPAASGINSSSSDSGFVSVGGFGSEHETLTSSAQQDGIQSARSDLTVINQNHTDSNGGRCSRGSDVSDAKLSTWSSCCLTLKCHSSNSSRHTHNSDSKEPTEFQPAPQSHTTDNSNCDKNLANDCVKKLENTRLSSSPSSIVSMKQRLHQRKNNFGIAPGKKKEITQSCLPTPSDQPRVNMTNSSSQTARPSVSLRMCRPRYSARRGTSRGSSPMISHPLMYSTQKRPQTAVSRVNISSHIKPRITYRNPGMAPLCSFKGHRSTVPMNNHNIYSGKEEHSLGLPEKPPAVQMLVPGYEYVNGLHLTRNPSVLIGNEQRPGTCPPVYIPFDARLYQISPRSHESVIPRASEFEEVSHVAGRKPVPARSLTNPPNFTTTNLIKTPSNRRVHPTS</sequence>
<dbReference type="InterPro" id="IPR004344">
    <property type="entry name" value="TTL/TTLL_fam"/>
</dbReference>
<feature type="compositionally biased region" description="Polar residues" evidence="7">
    <location>
        <begin position="1289"/>
        <end position="1314"/>
    </location>
</feature>
<feature type="region of interest" description="Disordered" evidence="7">
    <location>
        <begin position="893"/>
        <end position="915"/>
    </location>
</feature>
<keyword evidence="9" id="KW-1185">Reference proteome</keyword>
<dbReference type="Pfam" id="PF03133">
    <property type="entry name" value="TTL"/>
    <property type="match status" value="1"/>
</dbReference>
<reference evidence="8" key="1">
    <citation type="submission" date="2019-05" db="EMBL/GenBank/DDBJ databases">
        <title>Annotation for the trematode Fasciolopsis buski.</title>
        <authorList>
            <person name="Choi Y.-J."/>
        </authorList>
    </citation>
    <scope>NUCLEOTIDE SEQUENCE</scope>
    <source>
        <strain evidence="8">HT</strain>
        <tissue evidence="8">Whole worm</tissue>
    </source>
</reference>
<feature type="compositionally biased region" description="Polar residues" evidence="7">
    <location>
        <begin position="1"/>
        <end position="12"/>
    </location>
</feature>
<dbReference type="PANTHER" id="PTHR12241">
    <property type="entry name" value="TUBULIN POLYGLUTAMYLASE"/>
    <property type="match status" value="1"/>
</dbReference>
<feature type="compositionally biased region" description="Low complexity" evidence="7">
    <location>
        <begin position="685"/>
        <end position="694"/>
    </location>
</feature>
<keyword evidence="3" id="KW-0547">Nucleotide-binding</keyword>
<feature type="compositionally biased region" description="Low complexity" evidence="7">
    <location>
        <begin position="69"/>
        <end position="82"/>
    </location>
</feature>
<feature type="region of interest" description="Disordered" evidence="7">
    <location>
        <begin position="673"/>
        <end position="702"/>
    </location>
</feature>
<dbReference type="GO" id="GO:0070740">
    <property type="term" value="F:tubulin-glutamic acid ligase activity"/>
    <property type="evidence" value="ECO:0007669"/>
    <property type="project" value="TreeGrafter"/>
</dbReference>
<keyword evidence="2" id="KW-0436">Ligase</keyword>
<comment type="catalytic activity">
    <reaction evidence="6">
        <text>L-glutamyl-[protein] + L-glutamate + ATP = gamma-L-glutamyl-L-glutamyl-[protein] + ADP + phosphate + H(+)</text>
        <dbReference type="Rhea" id="RHEA:60144"/>
        <dbReference type="Rhea" id="RHEA-COMP:10208"/>
        <dbReference type="Rhea" id="RHEA-COMP:15517"/>
        <dbReference type="ChEBI" id="CHEBI:15378"/>
        <dbReference type="ChEBI" id="CHEBI:29973"/>
        <dbReference type="ChEBI" id="CHEBI:29985"/>
        <dbReference type="ChEBI" id="CHEBI:30616"/>
        <dbReference type="ChEBI" id="CHEBI:43474"/>
        <dbReference type="ChEBI" id="CHEBI:143622"/>
        <dbReference type="ChEBI" id="CHEBI:456216"/>
    </reaction>
    <physiologicalReaction direction="left-to-right" evidence="6">
        <dbReference type="Rhea" id="RHEA:60145"/>
    </physiologicalReaction>
</comment>
<feature type="compositionally biased region" description="Low complexity" evidence="7">
    <location>
        <begin position="1492"/>
        <end position="1501"/>
    </location>
</feature>
<feature type="region of interest" description="Disordered" evidence="7">
    <location>
        <begin position="1275"/>
        <end position="1317"/>
    </location>
</feature>
<dbReference type="Proteomes" id="UP000728185">
    <property type="component" value="Unassembled WGS sequence"/>
</dbReference>
<evidence type="ECO:0000313" key="9">
    <source>
        <dbReference type="Proteomes" id="UP000728185"/>
    </source>
</evidence>
<dbReference type="GO" id="GO:0000226">
    <property type="term" value="P:microtubule cytoskeleton organization"/>
    <property type="evidence" value="ECO:0007669"/>
    <property type="project" value="TreeGrafter"/>
</dbReference>
<dbReference type="GO" id="GO:0005524">
    <property type="term" value="F:ATP binding"/>
    <property type="evidence" value="ECO:0007669"/>
    <property type="project" value="UniProtKB-KW"/>
</dbReference>
<evidence type="ECO:0000256" key="6">
    <source>
        <dbReference type="ARBA" id="ARBA00049274"/>
    </source>
</evidence>
<feature type="region of interest" description="Disordered" evidence="7">
    <location>
        <begin position="1"/>
        <end position="22"/>
    </location>
</feature>